<feature type="compositionally biased region" description="Polar residues" evidence="1">
    <location>
        <begin position="128"/>
        <end position="137"/>
    </location>
</feature>
<feature type="region of interest" description="Disordered" evidence="1">
    <location>
        <begin position="568"/>
        <end position="589"/>
    </location>
</feature>
<feature type="compositionally biased region" description="Basic and acidic residues" evidence="1">
    <location>
        <begin position="213"/>
        <end position="223"/>
    </location>
</feature>
<comment type="caution">
    <text evidence="2">The sequence shown here is derived from an EMBL/GenBank/DDBJ whole genome shotgun (WGS) entry which is preliminary data.</text>
</comment>
<dbReference type="Proteomes" id="UP000258309">
    <property type="component" value="Unassembled WGS sequence"/>
</dbReference>
<organism evidence="2 3">
    <name type="scientific">Scytalidium lignicola</name>
    <name type="common">Hyphomycete</name>
    <dbReference type="NCBI Taxonomy" id="5539"/>
    <lineage>
        <taxon>Eukaryota</taxon>
        <taxon>Fungi</taxon>
        <taxon>Dikarya</taxon>
        <taxon>Ascomycota</taxon>
        <taxon>Pezizomycotina</taxon>
        <taxon>Leotiomycetes</taxon>
        <taxon>Leotiomycetes incertae sedis</taxon>
        <taxon>Scytalidium</taxon>
    </lineage>
</organism>
<evidence type="ECO:0000256" key="1">
    <source>
        <dbReference type="SAM" id="MobiDB-lite"/>
    </source>
</evidence>
<feature type="compositionally biased region" description="Basic and acidic residues" evidence="1">
    <location>
        <begin position="108"/>
        <end position="122"/>
    </location>
</feature>
<feature type="compositionally biased region" description="Basic and acidic residues" evidence="1">
    <location>
        <begin position="141"/>
        <end position="178"/>
    </location>
</feature>
<reference evidence="2 3" key="1">
    <citation type="submission" date="2018-05" db="EMBL/GenBank/DDBJ databases">
        <title>Draft genome sequence of Scytalidium lignicola DSM 105466, a ubiquitous saprotrophic fungus.</title>
        <authorList>
            <person name="Buettner E."/>
            <person name="Gebauer A.M."/>
            <person name="Hofrichter M."/>
            <person name="Liers C."/>
            <person name="Kellner H."/>
        </authorList>
    </citation>
    <scope>NUCLEOTIDE SEQUENCE [LARGE SCALE GENOMIC DNA]</scope>
    <source>
        <strain evidence="2 3">DSM 105466</strain>
    </source>
</reference>
<evidence type="ECO:0000313" key="3">
    <source>
        <dbReference type="Proteomes" id="UP000258309"/>
    </source>
</evidence>
<feature type="non-terminal residue" evidence="2">
    <location>
        <position position="1"/>
    </location>
</feature>
<feature type="region of interest" description="Disordered" evidence="1">
    <location>
        <begin position="417"/>
        <end position="536"/>
    </location>
</feature>
<sequence>MSTKSKFRGPDSILGTDPVNGFCVGQAKSKYRRCTKPVNSHNLSAARALIDEMDEEENLVDVKTHLQKLASLTLCREWHNSSRADRKSYNQIDETARKWKKLVDEAEKRRLQKAEKRAEADKKRRTQKTPIASSSQGRDPGVQRKESNTKPTLEEILERLEKKFPVQHEEPETKPTLEELLERLEKKFPVQREEPVPTLEELINRMEKSVKRMNESMRSRGYESEDTEDNEDETEETANIILTELQNNEKRCEETVPMTPSEPDLAYITPPSSPRTIHFQTIVDQHPIEHPAHAIATPESKSKVDYPNPSNPGKLVNMDLPTPSGTPSDKWQKMPMVESPPSPSPAPKSSAQDPTSHEIMEDKATDEEIRKQFTFPCVPQRINFTHLESAGIAVQEQKSNRIKSSLLSAEYDQQDAMSAGDFNPFPPHIPQNISLPGNRDNSEVKQSYSFSKMFGIPYSSNPAERKEEEEEQQEEEEEEEEYKQNNEQPPLSPAPSLPDIIEPHIQPETPPIKIEENTTPEQQSEGILPEPPITPLNKPESFGHAVITPTSIKYKTYLPSKQIHGLITPPETPETAHVNPPDEYTSSPESSIYFNTPRRQLKYNDVTPASIARKPLLRPPVEEEIAAATIELHIPALYVSEVSEKNKDVEDQLASRGPAEDSMSLTASCLRRFGLRRLRESIKAKAVTLKIKKEERGFMTSSV</sequence>
<feature type="region of interest" description="Disordered" evidence="1">
    <location>
        <begin position="108"/>
        <end position="178"/>
    </location>
</feature>
<dbReference type="AlphaFoldDB" id="A0A3E2HP30"/>
<name>A0A3E2HP30_SCYLI</name>
<dbReference type="OrthoDB" id="8062037at2759"/>
<feature type="non-terminal residue" evidence="2">
    <location>
        <position position="703"/>
    </location>
</feature>
<gene>
    <name evidence="2" type="ORF">B7463_g1198</name>
</gene>
<feature type="compositionally biased region" description="Polar residues" evidence="1">
    <location>
        <begin position="274"/>
        <end position="283"/>
    </location>
</feature>
<accession>A0A3E2HP30</accession>
<feature type="compositionally biased region" description="Acidic residues" evidence="1">
    <location>
        <begin position="467"/>
        <end position="481"/>
    </location>
</feature>
<protein>
    <submittedName>
        <fullName evidence="2">Uncharacterized protein</fullName>
    </submittedName>
</protein>
<dbReference type="STRING" id="5539.A0A3E2HP30"/>
<evidence type="ECO:0000313" key="2">
    <source>
        <dbReference type="EMBL" id="RFU35124.1"/>
    </source>
</evidence>
<feature type="compositionally biased region" description="Acidic residues" evidence="1">
    <location>
        <begin position="224"/>
        <end position="236"/>
    </location>
</feature>
<feature type="region of interest" description="Disordered" evidence="1">
    <location>
        <begin position="213"/>
        <end position="363"/>
    </location>
</feature>
<keyword evidence="3" id="KW-1185">Reference proteome</keyword>
<dbReference type="EMBL" id="NCSJ02000012">
    <property type="protein sequence ID" value="RFU35124.1"/>
    <property type="molecule type" value="Genomic_DNA"/>
</dbReference>
<proteinExistence type="predicted"/>